<evidence type="ECO:0000256" key="1">
    <source>
        <dbReference type="ARBA" id="ARBA00007164"/>
    </source>
</evidence>
<comment type="caution">
    <text evidence="12">The sequence shown here is derived from an EMBL/GenBank/DDBJ whole genome shotgun (WGS) entry which is preliminary data.</text>
</comment>
<dbReference type="Pfam" id="PF00768">
    <property type="entry name" value="Peptidase_S11"/>
    <property type="match status" value="1"/>
</dbReference>
<dbReference type="SUPFAM" id="SSF56601">
    <property type="entry name" value="beta-lactamase/transpeptidase-like"/>
    <property type="match status" value="1"/>
</dbReference>
<protein>
    <submittedName>
        <fullName evidence="12">D-alanyl-D-alanine carboxypeptidase</fullName>
    </submittedName>
</protein>
<keyword evidence="3" id="KW-0378">Hydrolase</keyword>
<keyword evidence="2" id="KW-0732">Signal</keyword>
<keyword evidence="12" id="KW-0645">Protease</keyword>
<feature type="binding site" evidence="8">
    <location>
        <position position="225"/>
    </location>
    <ligand>
        <name>substrate</name>
    </ligand>
</feature>
<sequence length="356" mass="40106">MLIKERLIKYIAVLSIFFFFSLSFGKILVYAKDLTPEAHHVIAIDSDSKQVLYEKNGYNSVPMASTTKILTALIALNSGDINRVFTVSKNATAIRGSKIGFRAGEQITLHELLFGLMMKSGNDAAITIAEGLAGSVDDFSKVMNSFAENIGLLNSHFQTPHGLDMEDHYSSAYDLAIATSEAMKYEKFREIVAIKEISKEKYKFTRDYRNINKILWIIPNANGVKTGYTGKAGKCLVSSIDHKGRDVIIVVLNSPQRWRVTEKVYKYVGENYDFMSVSLKDTIRSQYKSLEEFVDDSNIDFVIKKGESYQIKFTPISNKTIKGNIIGKIAVYDSMNNVLVKKYVYSNTDKKGFFKN</sequence>
<gene>
    <name evidence="12" type="primary">dacB</name>
    <name evidence="12" type="ORF">CPJCM30710_32180</name>
</gene>
<dbReference type="GO" id="GO:0009252">
    <property type="term" value="P:peptidoglycan biosynthetic process"/>
    <property type="evidence" value="ECO:0007669"/>
    <property type="project" value="UniProtKB-KW"/>
</dbReference>
<dbReference type="AlphaFoldDB" id="A0A919S1T8"/>
<dbReference type="GO" id="GO:0071555">
    <property type="term" value="P:cell wall organization"/>
    <property type="evidence" value="ECO:0007669"/>
    <property type="project" value="UniProtKB-KW"/>
</dbReference>
<name>A0A919S1T8_9CLOT</name>
<organism evidence="12 13">
    <name type="scientific">Clostridium polyendosporum</name>
    <dbReference type="NCBI Taxonomy" id="69208"/>
    <lineage>
        <taxon>Bacteria</taxon>
        <taxon>Bacillati</taxon>
        <taxon>Bacillota</taxon>
        <taxon>Clostridia</taxon>
        <taxon>Eubacteriales</taxon>
        <taxon>Clostridiaceae</taxon>
        <taxon>Clostridium</taxon>
    </lineage>
</organism>
<proteinExistence type="inferred from homology"/>
<evidence type="ECO:0000256" key="9">
    <source>
        <dbReference type="RuleBase" id="RU004016"/>
    </source>
</evidence>
<dbReference type="Gene3D" id="3.40.710.10">
    <property type="entry name" value="DD-peptidase/beta-lactamase superfamily"/>
    <property type="match status" value="1"/>
</dbReference>
<dbReference type="RefSeq" id="WP_212905221.1">
    <property type="nucleotide sequence ID" value="NZ_BOPZ01000042.1"/>
</dbReference>
<dbReference type="EMBL" id="BOPZ01000042">
    <property type="protein sequence ID" value="GIM30552.1"/>
    <property type="molecule type" value="Genomic_DNA"/>
</dbReference>
<evidence type="ECO:0000256" key="8">
    <source>
        <dbReference type="PIRSR" id="PIRSR618044-2"/>
    </source>
</evidence>
<dbReference type="GO" id="GO:0009002">
    <property type="term" value="F:serine-type D-Ala-D-Ala carboxypeptidase activity"/>
    <property type="evidence" value="ECO:0007669"/>
    <property type="project" value="InterPro"/>
</dbReference>
<feature type="active site" evidence="7">
    <location>
        <position position="120"/>
    </location>
</feature>
<dbReference type="InterPro" id="IPR012338">
    <property type="entry name" value="Beta-lactam/transpept-like"/>
</dbReference>
<evidence type="ECO:0000313" key="12">
    <source>
        <dbReference type="EMBL" id="GIM30552.1"/>
    </source>
</evidence>
<keyword evidence="6" id="KW-0961">Cell wall biogenesis/degradation</keyword>
<evidence type="ECO:0000256" key="6">
    <source>
        <dbReference type="ARBA" id="ARBA00023316"/>
    </source>
</evidence>
<comment type="similarity">
    <text evidence="1 9">Belongs to the peptidase S11 family.</text>
</comment>
<dbReference type="GO" id="GO:0006508">
    <property type="term" value="P:proteolysis"/>
    <property type="evidence" value="ECO:0007669"/>
    <property type="project" value="InterPro"/>
</dbReference>
<keyword evidence="10" id="KW-0812">Transmembrane</keyword>
<feature type="active site" description="Proton acceptor" evidence="7">
    <location>
        <position position="68"/>
    </location>
</feature>
<keyword evidence="12" id="KW-0121">Carboxypeptidase</keyword>
<dbReference type="InterPro" id="IPR018044">
    <property type="entry name" value="Peptidase_S11"/>
</dbReference>
<dbReference type="PANTHER" id="PTHR21581:SF33">
    <property type="entry name" value="D-ALANYL-D-ALANINE CARBOXYPEPTIDASE DACB"/>
    <property type="match status" value="1"/>
</dbReference>
<feature type="active site" description="Acyl-ester intermediate" evidence="7">
    <location>
        <position position="65"/>
    </location>
</feature>
<accession>A0A919S1T8</accession>
<feature type="domain" description="Peptidase S11 D-alanyl-D-alanine carboxypeptidase A N-terminal" evidence="11">
    <location>
        <begin position="35"/>
        <end position="255"/>
    </location>
</feature>
<evidence type="ECO:0000256" key="3">
    <source>
        <dbReference type="ARBA" id="ARBA00022801"/>
    </source>
</evidence>
<evidence type="ECO:0000313" key="13">
    <source>
        <dbReference type="Proteomes" id="UP000679179"/>
    </source>
</evidence>
<keyword evidence="5" id="KW-0573">Peptidoglycan synthesis</keyword>
<reference evidence="12" key="1">
    <citation type="submission" date="2021-03" db="EMBL/GenBank/DDBJ databases">
        <title>Taxonomic study of Clostridium polyendosporum from meadow-gley soil under rice.</title>
        <authorList>
            <person name="Kobayashi H."/>
            <person name="Tanizawa Y."/>
            <person name="Yagura M."/>
        </authorList>
    </citation>
    <scope>NUCLEOTIDE SEQUENCE</scope>
    <source>
        <strain evidence="12">JCM 30710</strain>
    </source>
</reference>
<dbReference type="Proteomes" id="UP000679179">
    <property type="component" value="Unassembled WGS sequence"/>
</dbReference>
<feature type="transmembrane region" description="Helical" evidence="10">
    <location>
        <begin position="7"/>
        <end position="31"/>
    </location>
</feature>
<dbReference type="InterPro" id="IPR001967">
    <property type="entry name" value="Peptidase_S11_N"/>
</dbReference>
<evidence type="ECO:0000256" key="4">
    <source>
        <dbReference type="ARBA" id="ARBA00022960"/>
    </source>
</evidence>
<evidence type="ECO:0000256" key="7">
    <source>
        <dbReference type="PIRSR" id="PIRSR618044-1"/>
    </source>
</evidence>
<evidence type="ECO:0000259" key="11">
    <source>
        <dbReference type="Pfam" id="PF00768"/>
    </source>
</evidence>
<keyword evidence="4" id="KW-0133">Cell shape</keyword>
<keyword evidence="10" id="KW-1133">Transmembrane helix</keyword>
<evidence type="ECO:0000256" key="2">
    <source>
        <dbReference type="ARBA" id="ARBA00022729"/>
    </source>
</evidence>
<dbReference type="GO" id="GO:0008360">
    <property type="term" value="P:regulation of cell shape"/>
    <property type="evidence" value="ECO:0007669"/>
    <property type="project" value="UniProtKB-KW"/>
</dbReference>
<dbReference type="PRINTS" id="PR00725">
    <property type="entry name" value="DADACBPTASE1"/>
</dbReference>
<dbReference type="PANTHER" id="PTHR21581">
    <property type="entry name" value="D-ALANYL-D-ALANINE CARBOXYPEPTIDASE"/>
    <property type="match status" value="1"/>
</dbReference>
<keyword evidence="13" id="KW-1185">Reference proteome</keyword>
<evidence type="ECO:0000256" key="5">
    <source>
        <dbReference type="ARBA" id="ARBA00022984"/>
    </source>
</evidence>
<keyword evidence="10" id="KW-0472">Membrane</keyword>
<evidence type="ECO:0000256" key="10">
    <source>
        <dbReference type="SAM" id="Phobius"/>
    </source>
</evidence>